<gene>
    <name evidence="1" type="ORF">AB675_4089</name>
</gene>
<comment type="caution">
    <text evidence="1">The sequence shown here is derived from an EMBL/GenBank/DDBJ whole genome shotgun (WGS) entry which is preliminary data.</text>
</comment>
<evidence type="ECO:0000313" key="1">
    <source>
        <dbReference type="EMBL" id="KPI38551.1"/>
    </source>
</evidence>
<dbReference type="OrthoDB" id="5169850at2759"/>
<sequence>MATTTETITKTANNVATTPDLPSPFASRYEIRRLTEKDIPVAAAIMLHTNIFSSTVWTHVYPEHSTRLNIIYDGMPAADYLVRHQVLSGHSFGVFDTEYRYRTSSAEAAAGELQWDLTNRPDLTAEELDAQIDSPIMSIALSYDGFNPLDMSKLAALIGLLPLYGAIFHRFDTTDPRDPESYKPTAEKQILMRNSTSTRVPAQGLGIMSKMANWLMLYAQKQGFKHINIEAFSEVVGQVWRNPKGKGMSAIEPTAFRVEDFKAVNEKGEIYRPFGEKCVQRVCRVFVNL</sequence>
<organism evidence="1 2">
    <name type="scientific">Cyphellophora attinorum</name>
    <dbReference type="NCBI Taxonomy" id="1664694"/>
    <lineage>
        <taxon>Eukaryota</taxon>
        <taxon>Fungi</taxon>
        <taxon>Dikarya</taxon>
        <taxon>Ascomycota</taxon>
        <taxon>Pezizomycotina</taxon>
        <taxon>Eurotiomycetes</taxon>
        <taxon>Chaetothyriomycetidae</taxon>
        <taxon>Chaetothyriales</taxon>
        <taxon>Cyphellophoraceae</taxon>
        <taxon>Cyphellophora</taxon>
    </lineage>
</organism>
<dbReference type="AlphaFoldDB" id="A0A0N0NKU4"/>
<proteinExistence type="predicted"/>
<reference evidence="1 2" key="1">
    <citation type="submission" date="2015-06" db="EMBL/GenBank/DDBJ databases">
        <title>Draft genome of the ant-associated black yeast Phialophora attae CBS 131958.</title>
        <authorList>
            <person name="Moreno L.F."/>
            <person name="Stielow B.J."/>
            <person name="de Hoog S."/>
            <person name="Vicente V.A."/>
            <person name="Weiss V.A."/>
            <person name="de Vries M."/>
            <person name="Cruz L.M."/>
            <person name="Souza E.M."/>
        </authorList>
    </citation>
    <scope>NUCLEOTIDE SEQUENCE [LARGE SCALE GENOMIC DNA]</scope>
    <source>
        <strain evidence="1 2">CBS 131958</strain>
    </source>
</reference>
<evidence type="ECO:0008006" key="3">
    <source>
        <dbReference type="Google" id="ProtNLM"/>
    </source>
</evidence>
<dbReference type="Proteomes" id="UP000038010">
    <property type="component" value="Unassembled WGS sequence"/>
</dbReference>
<dbReference type="EMBL" id="LFJN01000018">
    <property type="protein sequence ID" value="KPI38551.1"/>
    <property type="molecule type" value="Genomic_DNA"/>
</dbReference>
<accession>A0A0N0NKU4</accession>
<dbReference type="GeneID" id="28736082"/>
<protein>
    <recommendedName>
        <fullName evidence="3">N-acetyltransferase domain-containing protein</fullName>
    </recommendedName>
</protein>
<dbReference type="VEuPathDB" id="FungiDB:AB675_4089"/>
<evidence type="ECO:0000313" key="2">
    <source>
        <dbReference type="Proteomes" id="UP000038010"/>
    </source>
</evidence>
<name>A0A0N0NKU4_9EURO</name>
<dbReference type="RefSeq" id="XP_017998514.1">
    <property type="nucleotide sequence ID" value="XM_018144202.1"/>
</dbReference>
<keyword evidence="2" id="KW-1185">Reference proteome</keyword>